<protein>
    <submittedName>
        <fullName evidence="1">Uncharacterized protein</fullName>
    </submittedName>
</protein>
<evidence type="ECO:0000313" key="1">
    <source>
        <dbReference type="EMBL" id="KAH3856637.1"/>
    </source>
</evidence>
<reference evidence="1" key="1">
    <citation type="journal article" date="2019" name="bioRxiv">
        <title>The Genome of the Zebra Mussel, Dreissena polymorpha: A Resource for Invasive Species Research.</title>
        <authorList>
            <person name="McCartney M.A."/>
            <person name="Auch B."/>
            <person name="Kono T."/>
            <person name="Mallez S."/>
            <person name="Zhang Y."/>
            <person name="Obille A."/>
            <person name="Becker A."/>
            <person name="Abrahante J.E."/>
            <person name="Garbe J."/>
            <person name="Badalamenti J.P."/>
            <person name="Herman A."/>
            <person name="Mangelson H."/>
            <person name="Liachko I."/>
            <person name="Sullivan S."/>
            <person name="Sone E.D."/>
            <person name="Koren S."/>
            <person name="Silverstein K.A.T."/>
            <person name="Beckman K.B."/>
            <person name="Gohl D.M."/>
        </authorList>
    </citation>
    <scope>NUCLEOTIDE SEQUENCE</scope>
    <source>
        <strain evidence="1">Duluth1</strain>
        <tissue evidence="1">Whole animal</tissue>
    </source>
</reference>
<dbReference type="AlphaFoldDB" id="A0A9D4R7G3"/>
<organism evidence="1 2">
    <name type="scientific">Dreissena polymorpha</name>
    <name type="common">Zebra mussel</name>
    <name type="synonym">Mytilus polymorpha</name>
    <dbReference type="NCBI Taxonomy" id="45954"/>
    <lineage>
        <taxon>Eukaryota</taxon>
        <taxon>Metazoa</taxon>
        <taxon>Spiralia</taxon>
        <taxon>Lophotrochozoa</taxon>
        <taxon>Mollusca</taxon>
        <taxon>Bivalvia</taxon>
        <taxon>Autobranchia</taxon>
        <taxon>Heteroconchia</taxon>
        <taxon>Euheterodonta</taxon>
        <taxon>Imparidentia</taxon>
        <taxon>Neoheterodontei</taxon>
        <taxon>Myida</taxon>
        <taxon>Dreissenoidea</taxon>
        <taxon>Dreissenidae</taxon>
        <taxon>Dreissena</taxon>
    </lineage>
</organism>
<dbReference type="Proteomes" id="UP000828390">
    <property type="component" value="Unassembled WGS sequence"/>
</dbReference>
<keyword evidence="2" id="KW-1185">Reference proteome</keyword>
<accession>A0A9D4R7G3</accession>
<dbReference type="EMBL" id="JAIWYP010000003">
    <property type="protein sequence ID" value="KAH3856637.1"/>
    <property type="molecule type" value="Genomic_DNA"/>
</dbReference>
<comment type="caution">
    <text evidence="1">The sequence shown here is derived from an EMBL/GenBank/DDBJ whole genome shotgun (WGS) entry which is preliminary data.</text>
</comment>
<gene>
    <name evidence="1" type="ORF">DPMN_099229</name>
</gene>
<reference evidence="1" key="2">
    <citation type="submission" date="2020-11" db="EMBL/GenBank/DDBJ databases">
        <authorList>
            <person name="McCartney M.A."/>
            <person name="Auch B."/>
            <person name="Kono T."/>
            <person name="Mallez S."/>
            <person name="Becker A."/>
            <person name="Gohl D.M."/>
            <person name="Silverstein K.A.T."/>
            <person name="Koren S."/>
            <person name="Bechman K.B."/>
            <person name="Herman A."/>
            <person name="Abrahante J.E."/>
            <person name="Garbe J."/>
        </authorList>
    </citation>
    <scope>NUCLEOTIDE SEQUENCE</scope>
    <source>
        <strain evidence="1">Duluth1</strain>
        <tissue evidence="1">Whole animal</tissue>
    </source>
</reference>
<name>A0A9D4R7G3_DREPO</name>
<proteinExistence type="predicted"/>
<evidence type="ECO:0000313" key="2">
    <source>
        <dbReference type="Proteomes" id="UP000828390"/>
    </source>
</evidence>
<sequence>MAPFMVHNLDQLLVNDVVSKLSSRIILMSSSERVCFPRRDGYRDESVLGCCKGAEGFLTSGTRGSRATSQEATPT</sequence>